<reference evidence="5 6" key="1">
    <citation type="journal article" date="2016" name="Int. J. Syst. Evol. Microbiol.">
        <title>Arsenicitalea aurantiaca gen. nov., sp. nov., a new member of the family Hyphomicrobiaceae, isolated from high-arsenic sediment.</title>
        <authorList>
            <person name="Mu Y."/>
            <person name="Zhou L."/>
            <person name="Zeng X.C."/>
            <person name="Liu L."/>
            <person name="Pan Y."/>
            <person name="Chen X."/>
            <person name="Wang J."/>
            <person name="Li S."/>
            <person name="Li W.J."/>
            <person name="Wang Y."/>
        </authorList>
    </citation>
    <scope>NUCLEOTIDE SEQUENCE [LARGE SCALE GENOMIC DNA]</scope>
    <source>
        <strain evidence="5 6">42-50</strain>
    </source>
</reference>
<keyword evidence="3" id="KW-0804">Transcription</keyword>
<dbReference type="PROSITE" id="PS50949">
    <property type="entry name" value="HTH_GNTR"/>
    <property type="match status" value="1"/>
</dbReference>
<dbReference type="PANTHER" id="PTHR43537:SF5">
    <property type="entry name" value="UXU OPERON TRANSCRIPTIONAL REGULATOR"/>
    <property type="match status" value="1"/>
</dbReference>
<protein>
    <submittedName>
        <fullName evidence="5">GntR family transcriptional regulator</fullName>
    </submittedName>
</protein>
<keyword evidence="6" id="KW-1185">Reference proteome</keyword>
<dbReference type="Pfam" id="PF00392">
    <property type="entry name" value="GntR"/>
    <property type="match status" value="1"/>
</dbReference>
<dbReference type="Proteomes" id="UP000281547">
    <property type="component" value="Unassembled WGS sequence"/>
</dbReference>
<evidence type="ECO:0000256" key="3">
    <source>
        <dbReference type="ARBA" id="ARBA00023163"/>
    </source>
</evidence>
<dbReference type="SMART" id="SM00345">
    <property type="entry name" value="HTH_GNTR"/>
    <property type="match status" value="1"/>
</dbReference>
<dbReference type="InterPro" id="IPR008920">
    <property type="entry name" value="TF_FadR/GntR_C"/>
</dbReference>
<dbReference type="CDD" id="cd07377">
    <property type="entry name" value="WHTH_GntR"/>
    <property type="match status" value="1"/>
</dbReference>
<organism evidence="5 6">
    <name type="scientific">Arsenicitalea aurantiaca</name>
    <dbReference type="NCBI Taxonomy" id="1783274"/>
    <lineage>
        <taxon>Bacteria</taxon>
        <taxon>Pseudomonadati</taxon>
        <taxon>Pseudomonadota</taxon>
        <taxon>Alphaproteobacteria</taxon>
        <taxon>Hyphomicrobiales</taxon>
        <taxon>Devosiaceae</taxon>
        <taxon>Arsenicitalea</taxon>
    </lineage>
</organism>
<dbReference type="OrthoDB" id="8638122at2"/>
<evidence type="ECO:0000256" key="1">
    <source>
        <dbReference type="ARBA" id="ARBA00023015"/>
    </source>
</evidence>
<keyword evidence="2" id="KW-0238">DNA-binding</keyword>
<evidence type="ECO:0000313" key="6">
    <source>
        <dbReference type="Proteomes" id="UP000281547"/>
    </source>
</evidence>
<dbReference type="Pfam" id="PF07729">
    <property type="entry name" value="FCD"/>
    <property type="match status" value="1"/>
</dbReference>
<feature type="domain" description="HTH gntR-type" evidence="4">
    <location>
        <begin position="17"/>
        <end position="84"/>
    </location>
</feature>
<evidence type="ECO:0000259" key="4">
    <source>
        <dbReference type="PROSITE" id="PS50949"/>
    </source>
</evidence>
<evidence type="ECO:0000313" key="5">
    <source>
        <dbReference type="EMBL" id="RUT29474.1"/>
    </source>
</evidence>
<dbReference type="Gene3D" id="1.10.10.10">
    <property type="entry name" value="Winged helix-like DNA-binding domain superfamily/Winged helix DNA-binding domain"/>
    <property type="match status" value="1"/>
</dbReference>
<name>A0A433X613_9HYPH</name>
<sequence length="229" mass="26752">MDEMNRIPETRVEQREAYEATSVYELVREDILQGKLAANERLKVSVLAARYGTSTNPVREALQQLRGEGFVLFSHNRGARVRPIDEEFVRDIYEMEVLIEPYLTSWFVGIATDEDIARLEAIQDRIDAIGFEDPEAYSALDTQFHRLMYDRHYNRHALDMWWKHREILRAISRKFPFARGRRREILNEHRQLIEAIKDHDATTAARVIAAHVGGSGRHIVEHMRASRNL</sequence>
<dbReference type="EMBL" id="RZNJ01000005">
    <property type="protein sequence ID" value="RUT29474.1"/>
    <property type="molecule type" value="Genomic_DNA"/>
</dbReference>
<dbReference type="SUPFAM" id="SSF48008">
    <property type="entry name" value="GntR ligand-binding domain-like"/>
    <property type="match status" value="1"/>
</dbReference>
<dbReference type="GO" id="GO:0003677">
    <property type="term" value="F:DNA binding"/>
    <property type="evidence" value="ECO:0007669"/>
    <property type="project" value="UniProtKB-KW"/>
</dbReference>
<dbReference type="InterPro" id="IPR011711">
    <property type="entry name" value="GntR_C"/>
</dbReference>
<dbReference type="AlphaFoldDB" id="A0A433X613"/>
<gene>
    <name evidence="5" type="ORF">EMQ25_14230</name>
</gene>
<dbReference type="InterPro" id="IPR036388">
    <property type="entry name" value="WH-like_DNA-bd_sf"/>
</dbReference>
<dbReference type="GO" id="GO:0003700">
    <property type="term" value="F:DNA-binding transcription factor activity"/>
    <property type="evidence" value="ECO:0007669"/>
    <property type="project" value="InterPro"/>
</dbReference>
<dbReference type="PANTHER" id="PTHR43537">
    <property type="entry name" value="TRANSCRIPTIONAL REGULATOR, GNTR FAMILY"/>
    <property type="match status" value="1"/>
</dbReference>
<keyword evidence="1" id="KW-0805">Transcription regulation</keyword>
<dbReference type="Gene3D" id="1.20.120.530">
    <property type="entry name" value="GntR ligand-binding domain-like"/>
    <property type="match status" value="1"/>
</dbReference>
<evidence type="ECO:0000256" key="2">
    <source>
        <dbReference type="ARBA" id="ARBA00023125"/>
    </source>
</evidence>
<dbReference type="InterPro" id="IPR036390">
    <property type="entry name" value="WH_DNA-bd_sf"/>
</dbReference>
<comment type="caution">
    <text evidence="5">The sequence shown here is derived from an EMBL/GenBank/DDBJ whole genome shotgun (WGS) entry which is preliminary data.</text>
</comment>
<proteinExistence type="predicted"/>
<dbReference type="RefSeq" id="WP_127189463.1">
    <property type="nucleotide sequence ID" value="NZ_RZNJ01000005.1"/>
</dbReference>
<accession>A0A433X613</accession>
<dbReference type="SUPFAM" id="SSF46785">
    <property type="entry name" value="Winged helix' DNA-binding domain"/>
    <property type="match status" value="1"/>
</dbReference>
<dbReference type="SMART" id="SM00895">
    <property type="entry name" value="FCD"/>
    <property type="match status" value="1"/>
</dbReference>
<dbReference type="InterPro" id="IPR000524">
    <property type="entry name" value="Tscrpt_reg_HTH_GntR"/>
</dbReference>